<feature type="compositionally biased region" description="Polar residues" evidence="1">
    <location>
        <begin position="1"/>
        <end position="20"/>
    </location>
</feature>
<accession>A0AAE1VEX5</accession>
<evidence type="ECO:0000313" key="3">
    <source>
        <dbReference type="Proteomes" id="UP001291623"/>
    </source>
</evidence>
<sequence>MDMSFQKQSSLNTSRSSKAESTGDLIERVAANVSTKTYDRRRQRREMRVVEHEEELREDRTIELDDKESDKVEQSLNLSTELNREIGTPQKDDLCASKKLSRKYQRRPWKPLLPWTKLEILRNCLGNT</sequence>
<gene>
    <name evidence="2" type="ORF">RND71_011255</name>
</gene>
<feature type="region of interest" description="Disordered" evidence="1">
    <location>
        <begin position="66"/>
        <end position="85"/>
    </location>
</feature>
<evidence type="ECO:0000313" key="2">
    <source>
        <dbReference type="EMBL" id="KAK4367463.1"/>
    </source>
</evidence>
<name>A0AAE1VEX5_9SOLA</name>
<dbReference type="EMBL" id="JAVYJV010000006">
    <property type="protein sequence ID" value="KAK4367463.1"/>
    <property type="molecule type" value="Genomic_DNA"/>
</dbReference>
<evidence type="ECO:0000256" key="1">
    <source>
        <dbReference type="SAM" id="MobiDB-lite"/>
    </source>
</evidence>
<comment type="caution">
    <text evidence="2">The sequence shown here is derived from an EMBL/GenBank/DDBJ whole genome shotgun (WGS) entry which is preliminary data.</text>
</comment>
<proteinExistence type="predicted"/>
<dbReference type="Proteomes" id="UP001291623">
    <property type="component" value="Unassembled WGS sequence"/>
</dbReference>
<dbReference type="AlphaFoldDB" id="A0AAE1VEX5"/>
<keyword evidence="3" id="KW-1185">Reference proteome</keyword>
<organism evidence="2 3">
    <name type="scientific">Anisodus tanguticus</name>
    <dbReference type="NCBI Taxonomy" id="243964"/>
    <lineage>
        <taxon>Eukaryota</taxon>
        <taxon>Viridiplantae</taxon>
        <taxon>Streptophyta</taxon>
        <taxon>Embryophyta</taxon>
        <taxon>Tracheophyta</taxon>
        <taxon>Spermatophyta</taxon>
        <taxon>Magnoliopsida</taxon>
        <taxon>eudicotyledons</taxon>
        <taxon>Gunneridae</taxon>
        <taxon>Pentapetalae</taxon>
        <taxon>asterids</taxon>
        <taxon>lamiids</taxon>
        <taxon>Solanales</taxon>
        <taxon>Solanaceae</taxon>
        <taxon>Solanoideae</taxon>
        <taxon>Hyoscyameae</taxon>
        <taxon>Anisodus</taxon>
    </lineage>
</organism>
<protein>
    <submittedName>
        <fullName evidence="2">Uncharacterized protein</fullName>
    </submittedName>
</protein>
<reference evidence="2" key="1">
    <citation type="submission" date="2023-12" db="EMBL/GenBank/DDBJ databases">
        <title>Genome assembly of Anisodus tanguticus.</title>
        <authorList>
            <person name="Wang Y.-J."/>
        </authorList>
    </citation>
    <scope>NUCLEOTIDE SEQUENCE</scope>
    <source>
        <strain evidence="2">KB-2021</strain>
        <tissue evidence="2">Leaf</tissue>
    </source>
</reference>
<feature type="region of interest" description="Disordered" evidence="1">
    <location>
        <begin position="1"/>
        <end position="28"/>
    </location>
</feature>